<feature type="repeat" description="ANK" evidence="1">
    <location>
        <begin position="215"/>
        <end position="247"/>
    </location>
</feature>
<feature type="region of interest" description="Disordered" evidence="2">
    <location>
        <begin position="74"/>
        <end position="100"/>
    </location>
</feature>
<dbReference type="InterPro" id="IPR036770">
    <property type="entry name" value="Ankyrin_rpt-contain_sf"/>
</dbReference>
<dbReference type="STRING" id="13616.ENSMODP00000019351"/>
<dbReference type="PANTHER" id="PTHR24147">
    <property type="entry name" value="ANKYRIN REPEAT DOMAIN 36-RELATED"/>
    <property type="match status" value="1"/>
</dbReference>
<dbReference type="KEGG" id="mdo:100618413"/>
<dbReference type="Ensembl" id="ENSMODT00000019699.4">
    <property type="protein sequence ID" value="ENSMODP00000019351.4"/>
    <property type="gene ID" value="ENSMODG00000015504.4"/>
</dbReference>
<evidence type="ECO:0000313" key="3">
    <source>
        <dbReference type="Ensembl" id="ENSMODP00000019351.4"/>
    </source>
</evidence>
<name>F6VZQ7_MONDO</name>
<reference evidence="3" key="2">
    <citation type="submission" date="2025-08" db="UniProtKB">
        <authorList>
            <consortium name="Ensembl"/>
        </authorList>
    </citation>
    <scope>IDENTIFICATION</scope>
</reference>
<dbReference type="SMART" id="SM00248">
    <property type="entry name" value="ANK"/>
    <property type="match status" value="5"/>
</dbReference>
<dbReference type="Gene3D" id="1.25.40.20">
    <property type="entry name" value="Ankyrin repeat-containing domain"/>
    <property type="match status" value="2"/>
</dbReference>
<keyword evidence="4" id="KW-1185">Reference proteome</keyword>
<protein>
    <submittedName>
        <fullName evidence="3">Ankyrin repeat domain 7</fullName>
    </submittedName>
</protein>
<evidence type="ECO:0000256" key="1">
    <source>
        <dbReference type="PROSITE-ProRule" id="PRU00023"/>
    </source>
</evidence>
<dbReference type="PROSITE" id="PS50297">
    <property type="entry name" value="ANK_REP_REGION"/>
    <property type="match status" value="2"/>
</dbReference>
<reference evidence="3" key="3">
    <citation type="submission" date="2025-09" db="UniProtKB">
        <authorList>
            <consortium name="Ensembl"/>
        </authorList>
    </citation>
    <scope>IDENTIFICATION</scope>
</reference>
<accession>F6VZQ7</accession>
<reference evidence="3 4" key="1">
    <citation type="journal article" date="2007" name="Nature">
        <title>Genome of the marsupial Monodelphis domestica reveals innovation in non-coding sequences.</title>
        <authorList>
            <person name="Mikkelsen T.S."/>
            <person name="Wakefield M.J."/>
            <person name="Aken B."/>
            <person name="Amemiya C.T."/>
            <person name="Chang J.L."/>
            <person name="Duke S."/>
            <person name="Garber M."/>
            <person name="Gentles A.J."/>
            <person name="Goodstadt L."/>
            <person name="Heger A."/>
            <person name="Jurka J."/>
            <person name="Kamal M."/>
            <person name="Mauceli E."/>
            <person name="Searle S.M."/>
            <person name="Sharpe T."/>
            <person name="Baker M.L."/>
            <person name="Batzer M.A."/>
            <person name="Benos P.V."/>
            <person name="Belov K."/>
            <person name="Clamp M."/>
            <person name="Cook A."/>
            <person name="Cuff J."/>
            <person name="Das R."/>
            <person name="Davidow L."/>
            <person name="Deakin J.E."/>
            <person name="Fazzari M.J."/>
            <person name="Glass J.L."/>
            <person name="Grabherr M."/>
            <person name="Greally J.M."/>
            <person name="Gu W."/>
            <person name="Hore T.A."/>
            <person name="Huttley G.A."/>
            <person name="Kleber M."/>
            <person name="Jirtle R.L."/>
            <person name="Koina E."/>
            <person name="Lee J.T."/>
            <person name="Mahony S."/>
            <person name="Marra M.A."/>
            <person name="Miller R.D."/>
            <person name="Nicholls R.D."/>
            <person name="Oda M."/>
            <person name="Papenfuss A.T."/>
            <person name="Parra Z.E."/>
            <person name="Pollock D.D."/>
            <person name="Ray D.A."/>
            <person name="Schein J.E."/>
            <person name="Speed T.P."/>
            <person name="Thompson K."/>
            <person name="VandeBerg J.L."/>
            <person name="Wade C.M."/>
            <person name="Walker J.A."/>
            <person name="Waters P.D."/>
            <person name="Webber C."/>
            <person name="Weidman J.R."/>
            <person name="Xie X."/>
            <person name="Zody M.C."/>
            <person name="Baldwin J."/>
            <person name="Abdouelleil A."/>
            <person name="Abdulkadir J."/>
            <person name="Abebe A."/>
            <person name="Abera B."/>
            <person name="Abreu J."/>
            <person name="Acer S.C."/>
            <person name="Aftuck L."/>
            <person name="Alexander A."/>
            <person name="An P."/>
            <person name="Anderson E."/>
            <person name="Anderson S."/>
            <person name="Arachi H."/>
            <person name="Azer M."/>
            <person name="Bachantsang P."/>
            <person name="Barry A."/>
            <person name="Bayul T."/>
            <person name="Berlin A."/>
            <person name="Bessette D."/>
            <person name="Bloom T."/>
            <person name="Bloom T."/>
            <person name="Boguslavskiy L."/>
            <person name="Bonnet C."/>
            <person name="Boukhgalter B."/>
            <person name="Bourzgui I."/>
            <person name="Brown A."/>
            <person name="Cahill P."/>
            <person name="Channer S."/>
            <person name="Cheshatsang Y."/>
            <person name="Chuda L."/>
            <person name="Citroen M."/>
            <person name="Collymore A."/>
            <person name="Cooke P."/>
            <person name="Costello M."/>
            <person name="D'Aco K."/>
            <person name="Daza R."/>
            <person name="De Haan G."/>
            <person name="DeGray S."/>
            <person name="DeMaso C."/>
            <person name="Dhargay N."/>
            <person name="Dooley K."/>
            <person name="Dooley E."/>
            <person name="Doricent M."/>
            <person name="Dorje P."/>
            <person name="Dorjee K."/>
            <person name="Dupes A."/>
            <person name="Elong R."/>
            <person name="Falk J."/>
            <person name="Farina A."/>
            <person name="Faro S."/>
            <person name="Ferguson D."/>
            <person name="Fisher S."/>
            <person name="Foley C.D."/>
            <person name="Franke A."/>
            <person name="Friedrich D."/>
            <person name="Gadbois L."/>
            <person name="Gearin G."/>
            <person name="Gearin C.R."/>
            <person name="Giannoukos G."/>
            <person name="Goode T."/>
            <person name="Graham J."/>
            <person name="Grandbois E."/>
            <person name="Grewal S."/>
            <person name="Gyaltsen K."/>
            <person name="Hafez N."/>
            <person name="Hagos B."/>
            <person name="Hall J."/>
            <person name="Henson C."/>
            <person name="Hollinger A."/>
            <person name="Honan T."/>
            <person name="Huard M.D."/>
            <person name="Hughes L."/>
            <person name="Hurhula B."/>
            <person name="Husby M.E."/>
            <person name="Kamat A."/>
            <person name="Kanga B."/>
            <person name="Kashin S."/>
            <person name="Khazanovich D."/>
            <person name="Kisner P."/>
            <person name="Lance K."/>
            <person name="Lara M."/>
            <person name="Lee W."/>
            <person name="Lennon N."/>
            <person name="Letendre F."/>
            <person name="LeVine R."/>
            <person name="Lipovsky A."/>
            <person name="Liu X."/>
            <person name="Liu J."/>
            <person name="Liu S."/>
            <person name="Lokyitsang T."/>
            <person name="Lokyitsang Y."/>
            <person name="Lubonja R."/>
            <person name="Lui A."/>
            <person name="MacDonald P."/>
            <person name="Magnisalis V."/>
            <person name="Maru K."/>
            <person name="Matthews C."/>
            <person name="McCusker W."/>
            <person name="McDonough S."/>
            <person name="Mehta T."/>
            <person name="Meldrim J."/>
            <person name="Meneus L."/>
            <person name="Mihai O."/>
            <person name="Mihalev A."/>
            <person name="Mihova T."/>
            <person name="Mittelman R."/>
            <person name="Mlenga V."/>
            <person name="Montmayeur A."/>
            <person name="Mulrain L."/>
            <person name="Navidi A."/>
            <person name="Naylor J."/>
            <person name="Negash T."/>
            <person name="Nguyen T."/>
            <person name="Nguyen N."/>
            <person name="Nicol R."/>
            <person name="Norbu C."/>
            <person name="Norbu N."/>
            <person name="Novod N."/>
            <person name="O'Neill B."/>
            <person name="Osman S."/>
            <person name="Markiewicz E."/>
            <person name="Oyono O.L."/>
            <person name="Patti C."/>
            <person name="Phunkhang P."/>
            <person name="Pierre F."/>
            <person name="Priest M."/>
            <person name="Raghuraman S."/>
            <person name="Rege F."/>
            <person name="Reyes R."/>
            <person name="Rise C."/>
            <person name="Rogov P."/>
            <person name="Ross K."/>
            <person name="Ryan E."/>
            <person name="Settipalli S."/>
            <person name="Shea T."/>
            <person name="Sherpa N."/>
            <person name="Shi L."/>
            <person name="Shih D."/>
            <person name="Sparrow T."/>
            <person name="Spaulding J."/>
            <person name="Stalker J."/>
            <person name="Stange-Thomann N."/>
            <person name="Stavropoulos S."/>
            <person name="Stone C."/>
            <person name="Strader C."/>
            <person name="Tesfaye S."/>
            <person name="Thomson T."/>
            <person name="Thoulutsang Y."/>
            <person name="Thoulutsang D."/>
            <person name="Topham K."/>
            <person name="Topping I."/>
            <person name="Tsamla T."/>
            <person name="Vassiliev H."/>
            <person name="Vo A."/>
            <person name="Wangchuk T."/>
            <person name="Wangdi T."/>
            <person name="Weiand M."/>
            <person name="Wilkinson J."/>
            <person name="Wilson A."/>
            <person name="Yadav S."/>
            <person name="Young G."/>
            <person name="Yu Q."/>
            <person name="Zembek L."/>
            <person name="Zhong D."/>
            <person name="Zimmer A."/>
            <person name="Zwirko Z."/>
            <person name="Jaffe D.B."/>
            <person name="Alvarez P."/>
            <person name="Brockman W."/>
            <person name="Butler J."/>
            <person name="Chin C."/>
            <person name="Gnerre S."/>
            <person name="MacCallum I."/>
            <person name="Graves J.A."/>
            <person name="Ponting C.P."/>
            <person name="Breen M."/>
            <person name="Samollow P.B."/>
            <person name="Lander E.S."/>
            <person name="Lindblad-Toh K."/>
        </authorList>
    </citation>
    <scope>NUCLEOTIDE SEQUENCE [LARGE SCALE GENOMIC DNA]</scope>
</reference>
<dbReference type="InParanoid" id="F6VZQ7"/>
<dbReference type="PANTHER" id="PTHR24147:SF53">
    <property type="entry name" value="ANKYRIN REPEAT DOMAIN 26"/>
    <property type="match status" value="1"/>
</dbReference>
<dbReference type="OrthoDB" id="366390at2759"/>
<evidence type="ECO:0000313" key="4">
    <source>
        <dbReference type="Proteomes" id="UP000002280"/>
    </source>
</evidence>
<organism evidence="3 4">
    <name type="scientific">Monodelphis domestica</name>
    <name type="common">Gray short-tailed opossum</name>
    <dbReference type="NCBI Taxonomy" id="13616"/>
    <lineage>
        <taxon>Eukaryota</taxon>
        <taxon>Metazoa</taxon>
        <taxon>Chordata</taxon>
        <taxon>Craniata</taxon>
        <taxon>Vertebrata</taxon>
        <taxon>Euteleostomi</taxon>
        <taxon>Mammalia</taxon>
        <taxon>Metatheria</taxon>
        <taxon>Didelphimorphia</taxon>
        <taxon>Didelphidae</taxon>
        <taxon>Monodelphis</taxon>
    </lineage>
</organism>
<dbReference type="GeneTree" id="ENSGT00940000161777"/>
<dbReference type="InterPro" id="IPR050657">
    <property type="entry name" value="Ankyrin_repeat_domain"/>
</dbReference>
<dbReference type="AlphaFoldDB" id="F6VZQ7"/>
<dbReference type="OMA" id="HSCCLLI"/>
<feature type="compositionally biased region" description="Low complexity" evidence="2">
    <location>
        <begin position="74"/>
        <end position="89"/>
    </location>
</feature>
<dbReference type="Pfam" id="PF12796">
    <property type="entry name" value="Ank_2"/>
    <property type="match status" value="1"/>
</dbReference>
<feature type="repeat" description="ANK" evidence="1">
    <location>
        <begin position="149"/>
        <end position="181"/>
    </location>
</feature>
<dbReference type="HOGENOM" id="CLU_000134_9_1_1"/>
<dbReference type="Bgee" id="ENSMODG00000015504">
    <property type="expression patterns" value="Expressed in testis and 5 other cell types or tissues"/>
</dbReference>
<gene>
    <name evidence="3" type="primary">ANKRD7</name>
</gene>
<sequence>MAGSCLLSFSGIQCPPSGLLGLQEDVILFYQSCPAPSQWIQFVLREEKGLEIQDLFSRIMKKFFRSIKKKAQLSSCPSLDPSESSSSNSKDIRDTGSSSSILTSSNAPGYRFWFRDLGKLHKAASVGDLAKVQRHLLFKKHDLNKRDKEHRTPLHLACANGYPDVVSLLVERKCKLNIRDSENRSPLIKAVQSQHEECATILLENKAEPNLVDINKNTALHYAVCGHNVSLVIKLLEHKANTEAQNKDGHTPLLLAITENNPEMVSILLRKGADVNAADKFQRTALMLAVGGEPTGIVSILLQYDVDLSCQDIYGMTAEGYASCSGYSIHYELISQYKNQRNRKKLIFPEISCPERISAVQFS</sequence>
<dbReference type="PRINTS" id="PR01415">
    <property type="entry name" value="ANKYRIN"/>
</dbReference>
<keyword evidence="1" id="KW-0040">ANK repeat</keyword>
<dbReference type="GeneID" id="100618413"/>
<dbReference type="eggNOG" id="KOG0504">
    <property type="taxonomic scope" value="Eukaryota"/>
</dbReference>
<dbReference type="SUPFAM" id="SSF48403">
    <property type="entry name" value="Ankyrin repeat"/>
    <property type="match status" value="1"/>
</dbReference>
<dbReference type="Proteomes" id="UP000002280">
    <property type="component" value="Chromosome 8"/>
</dbReference>
<proteinExistence type="predicted"/>
<dbReference type="Pfam" id="PF00023">
    <property type="entry name" value="Ank"/>
    <property type="match status" value="2"/>
</dbReference>
<evidence type="ECO:0000256" key="2">
    <source>
        <dbReference type="SAM" id="MobiDB-lite"/>
    </source>
</evidence>
<feature type="repeat" description="ANK" evidence="1">
    <location>
        <begin position="248"/>
        <end position="280"/>
    </location>
</feature>
<dbReference type="CTD" id="56311"/>
<dbReference type="InterPro" id="IPR002110">
    <property type="entry name" value="Ankyrin_rpt"/>
</dbReference>
<dbReference type="PROSITE" id="PS50088">
    <property type="entry name" value="ANK_REPEAT"/>
    <property type="match status" value="3"/>
</dbReference>